<gene>
    <name evidence="4" type="ORF">GPLA_2245</name>
</gene>
<keyword evidence="1 2" id="KW-0732">Signal</keyword>
<dbReference type="RefSeq" id="WP_007104933.1">
    <property type="nucleotide sequence ID" value="NZ_BAER01000047.1"/>
</dbReference>
<dbReference type="InterPro" id="IPR011250">
    <property type="entry name" value="OMP/PagP_B-barrel"/>
</dbReference>
<evidence type="ECO:0000259" key="3">
    <source>
        <dbReference type="Pfam" id="PF13505"/>
    </source>
</evidence>
<comment type="caution">
    <text evidence="4">The sequence shown here is derived from an EMBL/GenBank/DDBJ whole genome shotgun (WGS) entry which is preliminary data.</text>
</comment>
<dbReference type="Proteomes" id="UP000006322">
    <property type="component" value="Unassembled WGS sequence"/>
</dbReference>
<name>K7ACR9_9ALTE</name>
<accession>K7ACR9</accession>
<feature type="chain" id="PRO_5003902643" description="Outer membrane protein beta-barrel domain-containing protein" evidence="2">
    <location>
        <begin position="25"/>
        <end position="250"/>
    </location>
</feature>
<sequence>MKLGNTKLALAITLATALPSLAYAQDVLGEASALEGFYATAHLGYSQQARDSEAFGNNIAVDTDFPSQFDAGDGAVGGIGIGYVFDDRFRVEGRINHREGSFSETKFGTGTRDGQEYILNGNIESTTFTVEGFYDFANKTAFTPYIKVGLGVSDNRYSAKLGGQGVAAFDAFDGAADGYYDAYSDGDSTDFSWNIGFGGNYQITETVSMYGEYQYASFGDVNTGQDSFTDGFKIDDIASHEVVLGIRVKL</sequence>
<feature type="signal peptide" evidence="2">
    <location>
        <begin position="1"/>
        <end position="24"/>
    </location>
</feature>
<dbReference type="AlphaFoldDB" id="K7ACR9"/>
<dbReference type="EMBL" id="BAER01000047">
    <property type="protein sequence ID" value="GAC33150.1"/>
    <property type="molecule type" value="Genomic_DNA"/>
</dbReference>
<evidence type="ECO:0000313" key="4">
    <source>
        <dbReference type="EMBL" id="GAC33150.1"/>
    </source>
</evidence>
<feature type="domain" description="Outer membrane protein beta-barrel" evidence="3">
    <location>
        <begin position="13"/>
        <end position="224"/>
    </location>
</feature>
<dbReference type="Pfam" id="PF13505">
    <property type="entry name" value="OMP_b-brl"/>
    <property type="match status" value="1"/>
</dbReference>
<dbReference type="InterPro" id="IPR027385">
    <property type="entry name" value="Beta-barrel_OMP"/>
</dbReference>
<protein>
    <recommendedName>
        <fullName evidence="3">Outer membrane protein beta-barrel domain-containing protein</fullName>
    </recommendedName>
</protein>
<dbReference type="OrthoDB" id="6195779at2"/>
<organism evidence="4 5">
    <name type="scientific">Paraglaciecola polaris LMG 21857</name>
    <dbReference type="NCBI Taxonomy" id="1129793"/>
    <lineage>
        <taxon>Bacteria</taxon>
        <taxon>Pseudomonadati</taxon>
        <taxon>Pseudomonadota</taxon>
        <taxon>Gammaproteobacteria</taxon>
        <taxon>Alteromonadales</taxon>
        <taxon>Alteromonadaceae</taxon>
        <taxon>Paraglaciecola</taxon>
    </lineage>
</organism>
<reference evidence="5" key="1">
    <citation type="journal article" date="2014" name="Environ. Microbiol.">
        <title>Comparative genomics of the marine bacterial genus Glaciecola reveals the high degree of genomic diversity and genomic characteristic for cold adaptation.</title>
        <authorList>
            <person name="Qin Q.L."/>
            <person name="Xie B.B."/>
            <person name="Yu Y."/>
            <person name="Shu Y.L."/>
            <person name="Rong J.C."/>
            <person name="Zhang Y.J."/>
            <person name="Zhao D.L."/>
            <person name="Chen X.L."/>
            <person name="Zhang X.Y."/>
            <person name="Chen B."/>
            <person name="Zhou B.C."/>
            <person name="Zhang Y.Z."/>
        </authorList>
    </citation>
    <scope>NUCLEOTIDE SEQUENCE [LARGE SCALE GENOMIC DNA]</scope>
    <source>
        <strain evidence="5">LMG 21857</strain>
    </source>
</reference>
<evidence type="ECO:0000256" key="1">
    <source>
        <dbReference type="ARBA" id="ARBA00022729"/>
    </source>
</evidence>
<evidence type="ECO:0000313" key="5">
    <source>
        <dbReference type="Proteomes" id="UP000006322"/>
    </source>
</evidence>
<dbReference type="STRING" id="1129793.GPLA_2245"/>
<dbReference type="Gene3D" id="2.40.160.20">
    <property type="match status" value="1"/>
</dbReference>
<dbReference type="SUPFAM" id="SSF56925">
    <property type="entry name" value="OMPA-like"/>
    <property type="match status" value="1"/>
</dbReference>
<keyword evidence="5" id="KW-1185">Reference proteome</keyword>
<proteinExistence type="predicted"/>
<evidence type="ECO:0000256" key="2">
    <source>
        <dbReference type="SAM" id="SignalP"/>
    </source>
</evidence>